<dbReference type="EMBL" id="JAIQCJ010001628">
    <property type="protein sequence ID" value="KAJ8788265.1"/>
    <property type="molecule type" value="Genomic_DNA"/>
</dbReference>
<reference evidence="2 3" key="1">
    <citation type="submission" date="2022-11" db="EMBL/GenBank/DDBJ databases">
        <title>Whole genome sequence of Eschrichtius robustus ER-17-0199.</title>
        <authorList>
            <person name="Bruniche-Olsen A."/>
            <person name="Black A.N."/>
            <person name="Fields C.J."/>
            <person name="Walden K."/>
            <person name="Dewoody J.A."/>
        </authorList>
    </citation>
    <scope>NUCLEOTIDE SEQUENCE [LARGE SCALE GENOMIC DNA]</scope>
    <source>
        <strain evidence="2">ER-17-0199</strain>
        <tissue evidence="2">Blubber</tissue>
    </source>
</reference>
<comment type="caution">
    <text evidence="2">The sequence shown here is derived from an EMBL/GenBank/DDBJ whole genome shotgun (WGS) entry which is preliminary data.</text>
</comment>
<gene>
    <name evidence="2" type="ORF">J1605_022559</name>
</gene>
<proteinExistence type="predicted"/>
<feature type="compositionally biased region" description="Basic and acidic residues" evidence="1">
    <location>
        <begin position="24"/>
        <end position="33"/>
    </location>
</feature>
<evidence type="ECO:0008006" key="4">
    <source>
        <dbReference type="Google" id="ProtNLM"/>
    </source>
</evidence>
<evidence type="ECO:0000256" key="1">
    <source>
        <dbReference type="SAM" id="MobiDB-lite"/>
    </source>
</evidence>
<feature type="region of interest" description="Disordered" evidence="1">
    <location>
        <begin position="1"/>
        <end position="85"/>
    </location>
</feature>
<dbReference type="AlphaFoldDB" id="A0AB34HBY6"/>
<sequence length="457" mass="50104">MVTGLPVQRTSPRSCPDPARPPRRLAERPRVGREGGGLAINTPLPAPVGRDRTREARVPTADPPEGGAHSPSGGRPVTESPDGRASCQRLLRVYGRARGLSLGRVYDSGRGCASGHQVYVWARLATGNGLRLGPTFTAGPQVCRWAGFTTQDVEVVESEAVSVVQHWLKKTEEEASQDIKEKMSTNCPPTHGQDVHVTRDVVKHHLSKSDLLTNQSQEVLEERTRIQFIRWSHTRIFQVPSEVRNDAMRERIEQVRRRSWAQARAAAPPSPVRLSGSVLCGGRLCRPVVSPLPLLSSPLSPAAYAILRMRHLRSFTREIPTQTAESSRFPEGLGVKGHTALGWERGRTGLGPAPDQGRDLGSCGLSACTQYQWSRQWLFVLLWKVACRGQEMPLQEASVRERLLHPCHAGETMLIVVAAGGGASSMLRGGPWRCMLAFIEHLLYAGSAQGALPRFLI</sequence>
<evidence type="ECO:0000313" key="3">
    <source>
        <dbReference type="Proteomes" id="UP001159641"/>
    </source>
</evidence>
<dbReference type="PANTHER" id="PTHR36468:SF1">
    <property type="entry name" value="SPERMATOGENESIS-ASSOCIATED PROTEIN 19, MITOCHONDRIAL"/>
    <property type="match status" value="1"/>
</dbReference>
<evidence type="ECO:0000313" key="2">
    <source>
        <dbReference type="EMBL" id="KAJ8788265.1"/>
    </source>
</evidence>
<dbReference type="InterPro" id="IPR028219">
    <property type="entry name" value="SPATA19"/>
</dbReference>
<organism evidence="2 3">
    <name type="scientific">Eschrichtius robustus</name>
    <name type="common">California gray whale</name>
    <name type="synonym">Eschrichtius gibbosus</name>
    <dbReference type="NCBI Taxonomy" id="9764"/>
    <lineage>
        <taxon>Eukaryota</taxon>
        <taxon>Metazoa</taxon>
        <taxon>Chordata</taxon>
        <taxon>Craniata</taxon>
        <taxon>Vertebrata</taxon>
        <taxon>Euteleostomi</taxon>
        <taxon>Mammalia</taxon>
        <taxon>Eutheria</taxon>
        <taxon>Laurasiatheria</taxon>
        <taxon>Artiodactyla</taxon>
        <taxon>Whippomorpha</taxon>
        <taxon>Cetacea</taxon>
        <taxon>Mysticeti</taxon>
        <taxon>Eschrichtiidae</taxon>
        <taxon>Eschrichtius</taxon>
    </lineage>
</organism>
<dbReference type="GO" id="GO:0097225">
    <property type="term" value="C:sperm midpiece"/>
    <property type="evidence" value="ECO:0007669"/>
    <property type="project" value="TreeGrafter"/>
</dbReference>
<protein>
    <recommendedName>
        <fullName evidence="4">Spermatogenesis-associated protein 19, mitochondrial</fullName>
    </recommendedName>
</protein>
<accession>A0AB34HBY6</accession>
<keyword evidence="3" id="KW-1185">Reference proteome</keyword>
<dbReference type="Proteomes" id="UP001159641">
    <property type="component" value="Unassembled WGS sequence"/>
</dbReference>
<name>A0AB34HBY6_ESCRO</name>
<dbReference type="Pfam" id="PF15212">
    <property type="entry name" value="SPATA19"/>
    <property type="match status" value="1"/>
</dbReference>
<dbReference type="PANTHER" id="PTHR36468">
    <property type="entry name" value="SPERMATOGENESIS-ASSOCIATED PROTEIN 19, MITOCHONDRIAL"/>
    <property type="match status" value="1"/>
</dbReference>